<accession>A0A1B0DJ64</accession>
<keyword evidence="3" id="KW-1185">Reference proteome</keyword>
<dbReference type="SMART" id="SM00868">
    <property type="entry name" value="zf-AD"/>
    <property type="match status" value="1"/>
</dbReference>
<evidence type="ECO:0000313" key="3">
    <source>
        <dbReference type="Proteomes" id="UP000092462"/>
    </source>
</evidence>
<dbReference type="Proteomes" id="UP000092462">
    <property type="component" value="Unassembled WGS sequence"/>
</dbReference>
<evidence type="ECO:0000313" key="2">
    <source>
        <dbReference type="EnsemblMetazoa" id="PPAI008201-PA"/>
    </source>
</evidence>
<protein>
    <submittedName>
        <fullName evidence="2">Uncharacterized protein</fullName>
    </submittedName>
</protein>
<feature type="region of interest" description="Disordered" evidence="1">
    <location>
        <begin position="171"/>
        <end position="199"/>
    </location>
</feature>
<dbReference type="EnsemblMetazoa" id="PPAI008201-RA">
    <property type="protein sequence ID" value="PPAI008201-PA"/>
    <property type="gene ID" value="PPAI008201"/>
</dbReference>
<evidence type="ECO:0000256" key="1">
    <source>
        <dbReference type="SAM" id="MobiDB-lite"/>
    </source>
</evidence>
<dbReference type="VEuPathDB" id="VectorBase:PPAI008201"/>
<dbReference type="GO" id="GO:0008270">
    <property type="term" value="F:zinc ion binding"/>
    <property type="evidence" value="ECO:0007669"/>
    <property type="project" value="UniProtKB-UniRule"/>
</dbReference>
<dbReference type="EMBL" id="AJVK01034696">
    <property type="status" value="NOT_ANNOTATED_CDS"/>
    <property type="molecule type" value="Genomic_DNA"/>
</dbReference>
<dbReference type="SUPFAM" id="SSF57716">
    <property type="entry name" value="Glucocorticoid receptor-like (DNA-binding domain)"/>
    <property type="match status" value="1"/>
</dbReference>
<proteinExistence type="predicted"/>
<dbReference type="AlphaFoldDB" id="A0A1B0DJ64"/>
<sequence>MTRNYAKSCRICLAEGSRDIFTSMTPGTGRCDISVSSVSRLLEKFRFVTMMQISESDNLPTLICDSCIVELNVAYNFKRQAIDTSIYLQRHMIEMGRVTDDIDMSPPRFQSSVPAPAKETPLEVKEEMLEPQCQIPASTIASMATNSGSPTTSVASGSSRSMVLVNTNSFSTIGADSTSDKDFVESYLPPKKRGREFQV</sequence>
<dbReference type="PROSITE" id="PS51915">
    <property type="entry name" value="ZAD"/>
    <property type="match status" value="1"/>
</dbReference>
<organism evidence="2 3">
    <name type="scientific">Phlebotomus papatasi</name>
    <name type="common">Sandfly</name>
    <dbReference type="NCBI Taxonomy" id="29031"/>
    <lineage>
        <taxon>Eukaryota</taxon>
        <taxon>Metazoa</taxon>
        <taxon>Ecdysozoa</taxon>
        <taxon>Arthropoda</taxon>
        <taxon>Hexapoda</taxon>
        <taxon>Insecta</taxon>
        <taxon>Pterygota</taxon>
        <taxon>Neoptera</taxon>
        <taxon>Endopterygota</taxon>
        <taxon>Diptera</taxon>
        <taxon>Nematocera</taxon>
        <taxon>Psychodoidea</taxon>
        <taxon>Psychodidae</taxon>
        <taxon>Phlebotomus</taxon>
        <taxon>Phlebotomus</taxon>
    </lineage>
</organism>
<dbReference type="VEuPathDB" id="VectorBase:PPAPM1_011867"/>
<dbReference type="InterPro" id="IPR012934">
    <property type="entry name" value="Znf_AD"/>
</dbReference>
<dbReference type="Pfam" id="PF07776">
    <property type="entry name" value="zf-AD"/>
    <property type="match status" value="1"/>
</dbReference>
<dbReference type="Gene3D" id="3.40.1800.20">
    <property type="match status" value="1"/>
</dbReference>
<reference evidence="2" key="1">
    <citation type="submission" date="2022-08" db="UniProtKB">
        <authorList>
            <consortium name="EnsemblMetazoa"/>
        </authorList>
    </citation>
    <scope>IDENTIFICATION</scope>
    <source>
        <strain evidence="2">Israel</strain>
    </source>
</reference>
<feature type="compositionally biased region" description="Basic residues" evidence="1">
    <location>
        <begin position="190"/>
        <end position="199"/>
    </location>
</feature>
<dbReference type="GO" id="GO:0005634">
    <property type="term" value="C:nucleus"/>
    <property type="evidence" value="ECO:0007669"/>
    <property type="project" value="InterPro"/>
</dbReference>
<name>A0A1B0DJ64_PHLPP</name>